<dbReference type="AlphaFoldDB" id="Q5YL16"/>
<organism evidence="1">
    <name type="scientific">Aeromonas hydrophila</name>
    <dbReference type="NCBI Taxonomy" id="644"/>
    <lineage>
        <taxon>Bacteria</taxon>
        <taxon>Pseudomonadati</taxon>
        <taxon>Pseudomonadota</taxon>
        <taxon>Gammaproteobacteria</taxon>
        <taxon>Aeromonadales</taxon>
        <taxon>Aeromonadaceae</taxon>
        <taxon>Aeromonas</taxon>
    </lineage>
</organism>
<dbReference type="InterPro" id="IPR011990">
    <property type="entry name" value="TPR-like_helical_dom_sf"/>
</dbReference>
<dbReference type="Gene3D" id="1.25.40.10">
    <property type="entry name" value="Tetratricopeptide repeat domain"/>
    <property type="match status" value="1"/>
</dbReference>
<proteinExistence type="predicted"/>
<evidence type="ECO:0008006" key="2">
    <source>
        <dbReference type="Google" id="ProtNLM"/>
    </source>
</evidence>
<accession>Q5YL16</accession>
<name>Q5YL16_AERHY</name>
<evidence type="ECO:0000313" key="1">
    <source>
        <dbReference type="EMBL" id="AAR05374.1"/>
    </source>
</evidence>
<protein>
    <recommendedName>
        <fullName evidence="2">Tetratricopeptide repeat protein</fullName>
    </recommendedName>
</protein>
<sequence length="240" mass="27306">MPPVKGSNLTVDGYSVFDDIASLPGDEKGFIIINRGGNFDAYIKNRVSLINGKYFLTEVTAETSNNIDGVVFSEVNCKLDLYIPFDNISSSDVKQVLLSPDEKDFSKQCHEVKKSYFMFQELEALTKSGKISWSLQSAKFFIEKNNITKYNVVTYNNIAYYIFESSQDNPVTLYILDEILRKFPDRVVAHLNKADYLAAHSKCKEATESYNTYIMLMKNNGKESRIPKRVIDYQAKGECV</sequence>
<reference evidence="1" key="1">
    <citation type="submission" date="2003-09" db="EMBL/GenBank/DDBJ databases">
        <title>Identification and characterization of novel virulence genes and their locations on the physical map of Aeromonas hydrophila PPD134/91.</title>
        <authorList>
            <person name="Yu H.B."/>
            <person name="Lau Y.L."/>
            <person name="Zhang Y.L."/>
            <person name="Tomas J.M."/>
            <person name="Leung K.Y."/>
        </authorList>
    </citation>
    <scope>NUCLEOTIDE SEQUENCE</scope>
    <source>
        <strain evidence="1">PPD134/91</strain>
    </source>
</reference>
<dbReference type="SUPFAM" id="SSF48452">
    <property type="entry name" value="TPR-like"/>
    <property type="match status" value="1"/>
</dbReference>
<dbReference type="EMBL" id="AY378297">
    <property type="protein sequence ID" value="AAR05374.1"/>
    <property type="molecule type" value="Genomic_DNA"/>
</dbReference>